<reference evidence="3" key="1">
    <citation type="journal article" date="2021" name="PeerJ">
        <title>Extensive microbial diversity within the chicken gut microbiome revealed by metagenomics and culture.</title>
        <authorList>
            <person name="Gilroy R."/>
            <person name="Ravi A."/>
            <person name="Getino M."/>
            <person name="Pursley I."/>
            <person name="Horton D.L."/>
            <person name="Alikhan N.F."/>
            <person name="Baker D."/>
            <person name="Gharbi K."/>
            <person name="Hall N."/>
            <person name="Watson M."/>
            <person name="Adriaenssens E.M."/>
            <person name="Foster-Nyarko E."/>
            <person name="Jarju S."/>
            <person name="Secka A."/>
            <person name="Antonio M."/>
            <person name="Oren A."/>
            <person name="Chaudhuri R.R."/>
            <person name="La Ragione R."/>
            <person name="Hildebrand F."/>
            <person name="Pallen M.J."/>
        </authorList>
    </citation>
    <scope>NUCLEOTIDE SEQUENCE</scope>
    <source>
        <strain evidence="3">9264</strain>
    </source>
</reference>
<protein>
    <submittedName>
        <fullName evidence="3">Carbon-nitrogen hydrolase family protein</fullName>
    </submittedName>
</protein>
<evidence type="ECO:0000256" key="1">
    <source>
        <dbReference type="ARBA" id="ARBA00022801"/>
    </source>
</evidence>
<dbReference type="InterPro" id="IPR036526">
    <property type="entry name" value="C-N_Hydrolase_sf"/>
</dbReference>
<dbReference type="EMBL" id="DWUQ01000117">
    <property type="protein sequence ID" value="HJD44527.1"/>
    <property type="molecule type" value="Genomic_DNA"/>
</dbReference>
<organism evidence="3 4">
    <name type="scientific">Candidatus Paenalcaligenes intestinipullorum</name>
    <dbReference type="NCBI Taxonomy" id="2838718"/>
    <lineage>
        <taxon>Bacteria</taxon>
        <taxon>Pseudomonadati</taxon>
        <taxon>Pseudomonadota</taxon>
        <taxon>Betaproteobacteria</taxon>
        <taxon>Burkholderiales</taxon>
        <taxon>Alcaligenaceae</taxon>
        <taxon>Paenalcaligenes</taxon>
    </lineage>
</organism>
<dbReference type="AlphaFoldDB" id="A0A9D2RHH3"/>
<keyword evidence="1 3" id="KW-0378">Hydrolase</keyword>
<dbReference type="PROSITE" id="PS50263">
    <property type="entry name" value="CN_HYDROLASE"/>
    <property type="match status" value="1"/>
</dbReference>
<feature type="domain" description="CN hydrolase" evidence="2">
    <location>
        <begin position="1"/>
        <end position="240"/>
    </location>
</feature>
<dbReference type="SUPFAM" id="SSF56317">
    <property type="entry name" value="Carbon-nitrogen hydrolase"/>
    <property type="match status" value="1"/>
</dbReference>
<sequence>MISGEHLQANLNQAAMLIRQAVEKGANLVALPEYFCLMGAQPQHKLSIQEGFGEGVIQQFLSDQARQHQIYIVGGSLPLIIPEATRISNSLLVYGPNGQCLSRYDKIHLFRYQTAHEQYDESEVIQAGDVIPTTVHVGSFKMGLALCYDLRFPELFRAMGPIDLLVIPSAFTYTTGKAHWEVLLRARAIENQCYVLAPAQGGRHENGRTTWGHSLLVSPWGEVIDCLPEGEGVVMGELNPQLIMHVREILPALSHRVM</sequence>
<dbReference type="InterPro" id="IPR045254">
    <property type="entry name" value="Nit1/2_C-N_Hydrolase"/>
</dbReference>
<evidence type="ECO:0000259" key="2">
    <source>
        <dbReference type="PROSITE" id="PS50263"/>
    </source>
</evidence>
<dbReference type="Pfam" id="PF00795">
    <property type="entry name" value="CN_hydrolase"/>
    <property type="match status" value="1"/>
</dbReference>
<accession>A0A9D2RHH3</accession>
<evidence type="ECO:0000313" key="4">
    <source>
        <dbReference type="Proteomes" id="UP000823889"/>
    </source>
</evidence>
<dbReference type="GO" id="GO:0016811">
    <property type="term" value="F:hydrolase activity, acting on carbon-nitrogen (but not peptide) bonds, in linear amides"/>
    <property type="evidence" value="ECO:0007669"/>
    <property type="project" value="InterPro"/>
</dbReference>
<reference evidence="3" key="2">
    <citation type="submission" date="2021-04" db="EMBL/GenBank/DDBJ databases">
        <authorList>
            <person name="Gilroy R."/>
        </authorList>
    </citation>
    <scope>NUCLEOTIDE SEQUENCE</scope>
    <source>
        <strain evidence="3">9264</strain>
    </source>
</reference>
<dbReference type="Proteomes" id="UP000823889">
    <property type="component" value="Unassembled WGS sequence"/>
</dbReference>
<proteinExistence type="predicted"/>
<evidence type="ECO:0000313" key="3">
    <source>
        <dbReference type="EMBL" id="HJD44527.1"/>
    </source>
</evidence>
<name>A0A9D2RHH3_9BURK</name>
<dbReference type="Gene3D" id="3.60.110.10">
    <property type="entry name" value="Carbon-nitrogen hydrolase"/>
    <property type="match status" value="1"/>
</dbReference>
<dbReference type="PANTHER" id="PTHR23088">
    <property type="entry name" value="NITRILASE-RELATED"/>
    <property type="match status" value="1"/>
</dbReference>
<comment type="caution">
    <text evidence="3">The sequence shown here is derived from an EMBL/GenBank/DDBJ whole genome shotgun (WGS) entry which is preliminary data.</text>
</comment>
<gene>
    <name evidence="3" type="ORF">H9906_05815</name>
</gene>
<dbReference type="CDD" id="cd07572">
    <property type="entry name" value="nit"/>
    <property type="match status" value="1"/>
</dbReference>
<dbReference type="InterPro" id="IPR003010">
    <property type="entry name" value="C-N_Hydrolase"/>
</dbReference>
<dbReference type="PANTHER" id="PTHR23088:SF27">
    <property type="entry name" value="DEAMINATED GLUTATHIONE AMIDASE"/>
    <property type="match status" value="1"/>
</dbReference>